<feature type="non-terminal residue" evidence="7">
    <location>
        <position position="1"/>
    </location>
</feature>
<gene>
    <name evidence="7" type="primary">CPK8</name>
    <name evidence="7" type="ORF">AK812_SmicGene34997</name>
</gene>
<accession>A0A1Q9CMJ8</accession>
<dbReference type="GO" id="GO:0004674">
    <property type="term" value="F:protein serine/threonine kinase activity"/>
    <property type="evidence" value="ECO:0007669"/>
    <property type="project" value="UniProtKB-KW"/>
</dbReference>
<keyword evidence="2" id="KW-0808">Transferase</keyword>
<dbReference type="EMBL" id="LSRX01001063">
    <property type="protein sequence ID" value="OLP84159.1"/>
    <property type="molecule type" value="Genomic_DNA"/>
</dbReference>
<dbReference type="SUPFAM" id="SSF56112">
    <property type="entry name" value="Protein kinase-like (PK-like)"/>
    <property type="match status" value="1"/>
</dbReference>
<evidence type="ECO:0000259" key="6">
    <source>
        <dbReference type="PROSITE" id="PS50011"/>
    </source>
</evidence>
<protein>
    <submittedName>
        <fullName evidence="7">Calcium-dependent protein kinase 8</fullName>
    </submittedName>
</protein>
<dbReference type="Proteomes" id="UP000186817">
    <property type="component" value="Unassembled WGS sequence"/>
</dbReference>
<dbReference type="GO" id="GO:0005524">
    <property type="term" value="F:ATP binding"/>
    <property type="evidence" value="ECO:0007669"/>
    <property type="project" value="UniProtKB-KW"/>
</dbReference>
<keyword evidence="3" id="KW-0547">Nucleotide-binding</keyword>
<evidence type="ECO:0000256" key="2">
    <source>
        <dbReference type="ARBA" id="ARBA00022679"/>
    </source>
</evidence>
<keyword evidence="5" id="KW-0067">ATP-binding</keyword>
<evidence type="ECO:0000256" key="1">
    <source>
        <dbReference type="ARBA" id="ARBA00022527"/>
    </source>
</evidence>
<dbReference type="SMART" id="SM00220">
    <property type="entry name" value="S_TKc"/>
    <property type="match status" value="1"/>
</dbReference>
<dbReference type="OrthoDB" id="438892at2759"/>
<dbReference type="InterPro" id="IPR011009">
    <property type="entry name" value="Kinase-like_dom_sf"/>
</dbReference>
<dbReference type="PANTHER" id="PTHR24349">
    <property type="entry name" value="SERINE/THREONINE-PROTEIN KINASE"/>
    <property type="match status" value="1"/>
</dbReference>
<evidence type="ECO:0000256" key="5">
    <source>
        <dbReference type="ARBA" id="ARBA00022840"/>
    </source>
</evidence>
<comment type="caution">
    <text evidence="7">The sequence shown here is derived from an EMBL/GenBank/DDBJ whole genome shotgun (WGS) entry which is preliminary data.</text>
</comment>
<proteinExistence type="predicted"/>
<keyword evidence="4 7" id="KW-0418">Kinase</keyword>
<feature type="domain" description="Protein kinase" evidence="6">
    <location>
        <begin position="1"/>
        <end position="98"/>
    </location>
</feature>
<evidence type="ECO:0000313" key="7">
    <source>
        <dbReference type="EMBL" id="OLP84159.1"/>
    </source>
</evidence>
<dbReference type="PROSITE" id="PS50011">
    <property type="entry name" value="PROTEIN_KINASE_DOM"/>
    <property type="match status" value="1"/>
</dbReference>
<dbReference type="InterPro" id="IPR000719">
    <property type="entry name" value="Prot_kinase_dom"/>
</dbReference>
<evidence type="ECO:0000313" key="8">
    <source>
        <dbReference type="Proteomes" id="UP000186817"/>
    </source>
</evidence>
<evidence type="ECO:0000256" key="3">
    <source>
        <dbReference type="ARBA" id="ARBA00022741"/>
    </source>
</evidence>
<dbReference type="Gene3D" id="1.10.510.10">
    <property type="entry name" value="Transferase(Phosphotransferase) domain 1"/>
    <property type="match status" value="1"/>
</dbReference>
<reference evidence="7 8" key="1">
    <citation type="submission" date="2016-02" db="EMBL/GenBank/DDBJ databases">
        <title>Genome analysis of coral dinoflagellate symbionts highlights evolutionary adaptations to a symbiotic lifestyle.</title>
        <authorList>
            <person name="Aranda M."/>
            <person name="Li Y."/>
            <person name="Liew Y.J."/>
            <person name="Baumgarten S."/>
            <person name="Simakov O."/>
            <person name="Wilson M."/>
            <person name="Piel J."/>
            <person name="Ashoor H."/>
            <person name="Bougouffa S."/>
            <person name="Bajic V.B."/>
            <person name="Ryu T."/>
            <person name="Ravasi T."/>
            <person name="Bayer T."/>
            <person name="Micklem G."/>
            <person name="Kim H."/>
            <person name="Bhak J."/>
            <person name="Lajeunesse T.C."/>
            <person name="Voolstra C.R."/>
        </authorList>
    </citation>
    <scope>NUCLEOTIDE SEQUENCE [LARGE SCALE GENOMIC DNA]</scope>
    <source>
        <strain evidence="7 8">CCMP2467</strain>
    </source>
</reference>
<organism evidence="7 8">
    <name type="scientific">Symbiodinium microadriaticum</name>
    <name type="common">Dinoflagellate</name>
    <name type="synonym">Zooxanthella microadriatica</name>
    <dbReference type="NCBI Taxonomy" id="2951"/>
    <lineage>
        <taxon>Eukaryota</taxon>
        <taxon>Sar</taxon>
        <taxon>Alveolata</taxon>
        <taxon>Dinophyceae</taxon>
        <taxon>Suessiales</taxon>
        <taxon>Symbiodiniaceae</taxon>
        <taxon>Symbiodinium</taxon>
    </lineage>
</organism>
<sequence length="1135" mass="127640">DIDNESLTPVGTPHYFAPEVLQNDYDTRIDFFSLGVILYVMLCGNFPFDPNASDPDALVDSYSWECVSPEGKDMSRRLLEKDPNRRLNHAQCLQHVWLQSQNQPVPDISLVLEEVFVAHADLGGGGVLLLSAPVRCIWIDVFVVVMLLNHAQCLQHVWLQSQNQPVPDISLVLEESAYLTGYFYGGVPLVEKTSRLEIAAWTLLCVSAWTGWAVDSLRLHWRRGEVHNFGCEGGYLRQTHHAEPYEMIIAVAQETRSAEDRYQYLGNSLVFFTSECNVLAFQGDDAMTRSRFIAPSDSQTFGSFERLLSQWAFVEFVEASVPAILRMVIVETAIDVYKQADFDPVKMPSGLSDSKFYRTLTLHGERALVKVIERIFPQDKQAQKRARRALRHYLAQQGNFDVCKLASWWDDGAPDEIRGPPKRRMSIAQLSTSHELDCPELAHVMQRLAGWGGGCVGDRGPGWLCCGPGRLLYVWDLAEVPWIKIREIREKLRAGIFKIQKAIDMLKEAKRRRACRTHPVTGGATASIPKRGLGKTTYWTRSERSLQRARQEVQKEEFGMLADTWGGRFHLFGAFSEAPGFTYLRWQVADDKWQMANGSPAQSPAQPPAQPSPQVFLTLRRGAVRRYGRRGGQQGAKRARERRGVMSAFLRTLVLCTLPAWTSAVKHTGYIYDRLCIERGVGIDGVDGRREPERHTVHCLLVSICQNSGFGILTKPSGADLWSFEVLFSDRGNADVITWLGTQEYWGTEVRVEVEGSLDGSGHLHVDSIKRLNDGSVWNYFHYNRNNFHQYPRDNFHYHPRNYFHYNPRNYFHQYPGSNLYYTSRHSELRQLHNRSPGEPLVDLWGWAAVGAVVASRTRPASLAVAGVREPLKVEVLGPSNVCLFLVLFFHKRVLRGAHLVLGGIDLNGRPPDNTEGVTGGLVYGDRDQVRTTVLHNFDVGGGQKVQLQRPKYGTARMLTAQGRWTASRDKGGDTDITWAPEDLSTPAEAAMARIAQRLILKATAMVQGQIESILNPFHLGARQRPPVNMAALYVTSHFKRCLASGVSEAALFLDVHAAYYRMVRELALGNISEDRTVIRMLQRFEIPSVRVCCQRSEAEFLVLNGGSCAYDAVGCSESREAMVRLLLCGLTMVG</sequence>
<dbReference type="Pfam" id="PF00069">
    <property type="entry name" value="Pkinase"/>
    <property type="match status" value="1"/>
</dbReference>
<keyword evidence="1" id="KW-0723">Serine/threonine-protein kinase</keyword>
<keyword evidence="8" id="KW-1185">Reference proteome</keyword>
<dbReference type="AlphaFoldDB" id="A0A1Q9CMJ8"/>
<evidence type="ECO:0000256" key="4">
    <source>
        <dbReference type="ARBA" id="ARBA00022777"/>
    </source>
</evidence>
<name>A0A1Q9CMJ8_SYMMI</name>
<dbReference type="InterPro" id="IPR050205">
    <property type="entry name" value="CDPK_Ser/Thr_kinases"/>
</dbReference>